<dbReference type="RefSeq" id="WP_014011024.1">
    <property type="nucleotide sequence ID" value="NC_015859.1"/>
</dbReference>
<dbReference type="CDD" id="cd00085">
    <property type="entry name" value="HNHc"/>
    <property type="match status" value="1"/>
</dbReference>
<sequence>MTSPSGFAMPKPVRITGRSSSITNSFVNGIIPVIVPTEDEIKETLGVLGMDFPVCSYCGDTSTEWDHLRPLVIKQRPTGYISEIHNLVPSCGKCNQSKGNKPWRTWMFSSARLSPLTRGISDIEERASRLEAFERWGSPTQVNFEELVGAELWAEHRMNHQRIIALMREAEQTAAQIRITVASTFRSPTRM</sequence>
<dbReference type="GO" id="GO:0008270">
    <property type="term" value="F:zinc ion binding"/>
    <property type="evidence" value="ECO:0007669"/>
    <property type="project" value="InterPro"/>
</dbReference>
<dbReference type="InterPro" id="IPR003615">
    <property type="entry name" value="HNH_nuc"/>
</dbReference>
<name>G0HFZ5_CORVD</name>
<dbReference type="HOGENOM" id="CLU_1426047_0_0_11"/>
<accession>G0HFZ5</accession>
<gene>
    <name evidence="2" type="ordered locus">CVAR_2528</name>
</gene>
<proteinExistence type="predicted"/>
<dbReference type="InterPro" id="IPR002711">
    <property type="entry name" value="HNH"/>
</dbReference>
<protein>
    <recommendedName>
        <fullName evidence="1">HNH domain-containing protein</fullName>
    </recommendedName>
</protein>
<evidence type="ECO:0000313" key="3">
    <source>
        <dbReference type="Proteomes" id="UP000006659"/>
    </source>
</evidence>
<dbReference type="AlphaFoldDB" id="G0HFZ5"/>
<feature type="domain" description="HNH" evidence="1">
    <location>
        <begin position="55"/>
        <end position="101"/>
    </location>
</feature>
<reference evidence="2 3" key="1">
    <citation type="journal article" date="2011" name="BMC Genomics">
        <title>Complete genome sequence of Corynebacterium variabile DSM 44702 isolated from the surface of smear-ripened cheeses and insights into cheese ripening and flavor generation.</title>
        <authorList>
            <person name="Schroeder J."/>
            <person name="Maus I."/>
            <person name="Trost E."/>
            <person name="Tauch A."/>
        </authorList>
    </citation>
    <scope>NUCLEOTIDE SEQUENCE [LARGE SCALE GENOMIC DNA]</scope>
    <source>
        <strain evidence="3">DSM 44702 / JCM 12073 / NCIMB 30131</strain>
    </source>
</reference>
<dbReference type="eggNOG" id="COG1403">
    <property type="taxonomic scope" value="Bacteria"/>
</dbReference>
<dbReference type="Gene3D" id="1.10.30.50">
    <property type="match status" value="1"/>
</dbReference>
<dbReference type="KEGG" id="cva:CVAR_2528"/>
<evidence type="ECO:0000259" key="1">
    <source>
        <dbReference type="Pfam" id="PF01844"/>
    </source>
</evidence>
<organism evidence="2 3">
    <name type="scientific">Corynebacterium variabile (strain DSM 44702 / CIP 107183 / JCM 12073 / NCIMB 30131)</name>
    <name type="common">Corynebacterium mooreparkense</name>
    <dbReference type="NCBI Taxonomy" id="858619"/>
    <lineage>
        <taxon>Bacteria</taxon>
        <taxon>Bacillati</taxon>
        <taxon>Actinomycetota</taxon>
        <taxon>Actinomycetes</taxon>
        <taxon>Mycobacteriales</taxon>
        <taxon>Corynebacteriaceae</taxon>
        <taxon>Corynebacterium</taxon>
    </lineage>
</organism>
<dbReference type="EMBL" id="CP002917">
    <property type="protein sequence ID" value="AEK37873.1"/>
    <property type="molecule type" value="Genomic_DNA"/>
</dbReference>
<dbReference type="Pfam" id="PF01844">
    <property type="entry name" value="HNH"/>
    <property type="match status" value="1"/>
</dbReference>
<dbReference type="Proteomes" id="UP000006659">
    <property type="component" value="Chromosome"/>
</dbReference>
<dbReference type="GO" id="GO:0004519">
    <property type="term" value="F:endonuclease activity"/>
    <property type="evidence" value="ECO:0007669"/>
    <property type="project" value="InterPro"/>
</dbReference>
<evidence type="ECO:0000313" key="2">
    <source>
        <dbReference type="EMBL" id="AEK37873.1"/>
    </source>
</evidence>
<dbReference type="GO" id="GO:0003676">
    <property type="term" value="F:nucleic acid binding"/>
    <property type="evidence" value="ECO:0007669"/>
    <property type="project" value="InterPro"/>
</dbReference>